<dbReference type="Pfam" id="PF07963">
    <property type="entry name" value="N_methyl"/>
    <property type="match status" value="1"/>
</dbReference>
<evidence type="ECO:0000256" key="4">
    <source>
        <dbReference type="ARBA" id="ARBA00023237"/>
    </source>
</evidence>
<evidence type="ECO:0000256" key="2">
    <source>
        <dbReference type="ARBA" id="ARBA00004418"/>
    </source>
</evidence>
<dbReference type="SUPFAM" id="SSF54523">
    <property type="entry name" value="Pili subunits"/>
    <property type="match status" value="1"/>
</dbReference>
<evidence type="ECO:0000256" key="5">
    <source>
        <dbReference type="SAM" id="Phobius"/>
    </source>
</evidence>
<keyword evidence="5" id="KW-0812">Transmembrane</keyword>
<keyword evidence="4" id="KW-0998">Cell outer membrane</keyword>
<dbReference type="KEGG" id="dsc:ABOD76_13430"/>
<dbReference type="RefSeq" id="WP_350242479.1">
    <property type="nucleotide sequence ID" value="NZ_CP158299.1"/>
</dbReference>
<dbReference type="EMBL" id="CP158299">
    <property type="protein sequence ID" value="XBV84442.1"/>
    <property type="molecule type" value="Genomic_DNA"/>
</dbReference>
<keyword evidence="3" id="KW-0574">Periplasm</keyword>
<dbReference type="PROSITE" id="PS00409">
    <property type="entry name" value="PROKAR_NTER_METHYL"/>
    <property type="match status" value="1"/>
</dbReference>
<dbReference type="InterPro" id="IPR012902">
    <property type="entry name" value="N_methyl_site"/>
</dbReference>
<comment type="subcellular location">
    <subcellularLocation>
        <location evidence="1">Cell outer membrane</location>
        <topology evidence="1">Single-pass membrane protein</topology>
    </subcellularLocation>
    <subcellularLocation>
        <location evidence="2">Periplasm</location>
    </subcellularLocation>
</comment>
<protein>
    <submittedName>
        <fullName evidence="6">Type II secretion system protein</fullName>
    </submittedName>
</protein>
<dbReference type="InterPro" id="IPR045584">
    <property type="entry name" value="Pilin-like"/>
</dbReference>
<keyword evidence="5" id="KW-0472">Membrane</keyword>
<evidence type="ECO:0000256" key="3">
    <source>
        <dbReference type="ARBA" id="ARBA00022764"/>
    </source>
</evidence>
<evidence type="ECO:0000256" key="1">
    <source>
        <dbReference type="ARBA" id="ARBA00004203"/>
    </source>
</evidence>
<dbReference type="GO" id="GO:0009279">
    <property type="term" value="C:cell outer membrane"/>
    <property type="evidence" value="ECO:0007669"/>
    <property type="project" value="UniProtKB-SubCell"/>
</dbReference>
<accession>A0AAU7U6Y9</accession>
<proteinExistence type="predicted"/>
<keyword evidence="5" id="KW-1133">Transmembrane helix</keyword>
<evidence type="ECO:0000313" key="6">
    <source>
        <dbReference type="EMBL" id="XBV84442.1"/>
    </source>
</evidence>
<gene>
    <name evidence="6" type="ORF">ABOD76_13430</name>
</gene>
<feature type="transmembrane region" description="Helical" evidence="5">
    <location>
        <begin position="12"/>
        <end position="36"/>
    </location>
</feature>
<name>A0AAU7U6Y9_9DEIO</name>
<reference evidence="6" key="1">
    <citation type="submission" date="2024-06" db="EMBL/GenBank/DDBJ databases">
        <title>Draft Genome Sequence of Deinococcus sonorensis Type Strain KR-87, a Biofilm Producing Representative of the Genus Deinococcus.</title>
        <authorList>
            <person name="Boren L.S."/>
            <person name="Grosso R.A."/>
            <person name="Hugenberg-Cox A.N."/>
            <person name="Hill J.T.E."/>
            <person name="Albert C.M."/>
            <person name="Tuohy J.M."/>
        </authorList>
    </citation>
    <scope>NUCLEOTIDE SEQUENCE</scope>
    <source>
        <strain evidence="6">KR-87</strain>
    </source>
</reference>
<dbReference type="NCBIfam" id="TIGR02532">
    <property type="entry name" value="IV_pilin_GFxxxE"/>
    <property type="match status" value="1"/>
</dbReference>
<sequence>MPRHRVRVQQGFTLIELLVVMAIVGVLATVVFLSLLRARNRQQLQEGARQLATDLSRARAQAQLSSQSSVVALVSSNANRYTTQWRGAAAITRTLPYNLTVAAMSSATTAAGSTSLTYTAPYGTLDVDGVVWRVTSPALNESLFVKAVGVTGKVLVTSSYDD</sequence>
<dbReference type="Gene3D" id="3.30.700.10">
    <property type="entry name" value="Glycoprotein, Type 4 Pilin"/>
    <property type="match status" value="1"/>
</dbReference>
<dbReference type="AlphaFoldDB" id="A0AAU7U6Y9"/>
<dbReference type="GO" id="GO:0042597">
    <property type="term" value="C:periplasmic space"/>
    <property type="evidence" value="ECO:0007669"/>
    <property type="project" value="UniProtKB-SubCell"/>
</dbReference>
<organism evidence="6">
    <name type="scientific">Deinococcus sonorensis KR-87</name>
    <dbReference type="NCBI Taxonomy" id="694439"/>
    <lineage>
        <taxon>Bacteria</taxon>
        <taxon>Thermotogati</taxon>
        <taxon>Deinococcota</taxon>
        <taxon>Deinococci</taxon>
        <taxon>Deinococcales</taxon>
        <taxon>Deinococcaceae</taxon>
        <taxon>Deinococcus</taxon>
    </lineage>
</organism>